<feature type="region of interest" description="Disordered" evidence="1">
    <location>
        <begin position="275"/>
        <end position="343"/>
    </location>
</feature>
<name>A0A9P6CYD6_9AGAR</name>
<reference evidence="3" key="1">
    <citation type="submission" date="2020-11" db="EMBL/GenBank/DDBJ databases">
        <authorList>
            <consortium name="DOE Joint Genome Institute"/>
            <person name="Ahrendt S."/>
            <person name="Riley R."/>
            <person name="Andreopoulos W."/>
            <person name="Labutti K."/>
            <person name="Pangilinan J."/>
            <person name="Ruiz-Duenas F.J."/>
            <person name="Barrasa J.M."/>
            <person name="Sanchez-Garcia M."/>
            <person name="Camarero S."/>
            <person name="Miyauchi S."/>
            <person name="Serrano A."/>
            <person name="Linde D."/>
            <person name="Babiker R."/>
            <person name="Drula E."/>
            <person name="Ayuso-Fernandez I."/>
            <person name="Pacheco R."/>
            <person name="Padilla G."/>
            <person name="Ferreira P."/>
            <person name="Barriuso J."/>
            <person name="Kellner H."/>
            <person name="Castanera R."/>
            <person name="Alfaro M."/>
            <person name="Ramirez L."/>
            <person name="Pisabarro A.G."/>
            <person name="Kuo A."/>
            <person name="Tritt A."/>
            <person name="Lipzen A."/>
            <person name="He G."/>
            <person name="Yan M."/>
            <person name="Ng V."/>
            <person name="Cullen D."/>
            <person name="Martin F."/>
            <person name="Rosso M.-N."/>
            <person name="Henrissat B."/>
            <person name="Hibbett D."/>
            <person name="Martinez A.T."/>
            <person name="Grigoriev I.V."/>
        </authorList>
    </citation>
    <scope>NUCLEOTIDE SEQUENCE</scope>
    <source>
        <strain evidence="3">CIRM-BRFM 674</strain>
    </source>
</reference>
<feature type="compositionally biased region" description="Polar residues" evidence="1">
    <location>
        <begin position="182"/>
        <end position="197"/>
    </location>
</feature>
<dbReference type="EMBL" id="MU155148">
    <property type="protein sequence ID" value="KAF9483967.1"/>
    <property type="molecule type" value="Genomic_DNA"/>
</dbReference>
<evidence type="ECO:0000256" key="1">
    <source>
        <dbReference type="SAM" id="MobiDB-lite"/>
    </source>
</evidence>
<keyword evidence="4" id="KW-1185">Reference proteome</keyword>
<evidence type="ECO:0000313" key="3">
    <source>
        <dbReference type="EMBL" id="KAF9483967.1"/>
    </source>
</evidence>
<dbReference type="OrthoDB" id="3067737at2759"/>
<keyword evidence="2" id="KW-0732">Signal</keyword>
<protein>
    <recommendedName>
        <fullName evidence="5">Lysine-specific metallo-endopeptidase domain-containing protein</fullName>
    </recommendedName>
</protein>
<feature type="signal peptide" evidence="2">
    <location>
        <begin position="1"/>
        <end position="20"/>
    </location>
</feature>
<feature type="region of interest" description="Disordered" evidence="1">
    <location>
        <begin position="165"/>
        <end position="197"/>
    </location>
</feature>
<gene>
    <name evidence="3" type="ORF">BDN70DRAFT_214221</name>
</gene>
<proteinExistence type="predicted"/>
<accession>A0A9P6CYD6</accession>
<feature type="chain" id="PRO_5040355648" description="Lysine-specific metallo-endopeptidase domain-containing protein" evidence="2">
    <location>
        <begin position="21"/>
        <end position="444"/>
    </location>
</feature>
<organism evidence="3 4">
    <name type="scientific">Pholiota conissans</name>
    <dbReference type="NCBI Taxonomy" id="109636"/>
    <lineage>
        <taxon>Eukaryota</taxon>
        <taxon>Fungi</taxon>
        <taxon>Dikarya</taxon>
        <taxon>Basidiomycota</taxon>
        <taxon>Agaricomycotina</taxon>
        <taxon>Agaricomycetes</taxon>
        <taxon>Agaricomycetidae</taxon>
        <taxon>Agaricales</taxon>
        <taxon>Agaricineae</taxon>
        <taxon>Strophariaceae</taxon>
        <taxon>Pholiota</taxon>
    </lineage>
</organism>
<feature type="region of interest" description="Disordered" evidence="1">
    <location>
        <begin position="361"/>
        <end position="419"/>
    </location>
</feature>
<dbReference type="Gene3D" id="3.40.390.10">
    <property type="entry name" value="Collagenase (Catalytic Domain)"/>
    <property type="match status" value="1"/>
</dbReference>
<dbReference type="Proteomes" id="UP000807469">
    <property type="component" value="Unassembled WGS sequence"/>
</dbReference>
<evidence type="ECO:0000256" key="2">
    <source>
        <dbReference type="SAM" id="SignalP"/>
    </source>
</evidence>
<evidence type="ECO:0008006" key="5">
    <source>
        <dbReference type="Google" id="ProtNLM"/>
    </source>
</evidence>
<dbReference type="AlphaFoldDB" id="A0A9P6CYD6"/>
<dbReference type="GO" id="GO:0008237">
    <property type="term" value="F:metallopeptidase activity"/>
    <property type="evidence" value="ECO:0007669"/>
    <property type="project" value="InterPro"/>
</dbReference>
<comment type="caution">
    <text evidence="3">The sequence shown here is derived from an EMBL/GenBank/DDBJ whole genome shotgun (WGS) entry which is preliminary data.</text>
</comment>
<dbReference type="InterPro" id="IPR024079">
    <property type="entry name" value="MetalloPept_cat_dom_sf"/>
</dbReference>
<feature type="region of interest" description="Disordered" evidence="1">
    <location>
        <begin position="425"/>
        <end position="444"/>
    </location>
</feature>
<evidence type="ECO:0000313" key="4">
    <source>
        <dbReference type="Proteomes" id="UP000807469"/>
    </source>
</evidence>
<sequence length="444" mass="46744">MLFLSAKFLLALALVRVAVAVPLGIEYDKTTGLTAEEQANKGRLDTATTQAHVQVTKMREGFTKYKAGDAKAKALYEASFGKNADANEVDNAIKQLETGKIKAKVATHPFTAGEIAAVPWTKNGNQPWTAGDAQFSKQFHGSGKNKLNDAGRAGTIIHEATHQLSKTGDDVNKSGKIIRPNDGSSKPSGNTGYTSNHNFHKTVAEVNADTSFTAVRDSAPNMHHNAESYAIFGSLCSQPGALRRRDLHLFSRALAEGDDDQLMYLARQKKATAAKAGAKPGHLSKTPSAKAGASRIKGGRIAKASVTRAKSGHLPKAGTHSKVAVKGAARTGRSSKVASSARGAHALAHVKGAKAPLGVKAKAGARPSKLRATAKGGRVAHTAKTSRRARLPVSRSSVKGSKPKTRASHATTRSRVTKKAAIVPIKAKSNTNKAALPVTRPKKH</sequence>